<evidence type="ECO:0000256" key="1">
    <source>
        <dbReference type="SAM" id="Phobius"/>
    </source>
</evidence>
<dbReference type="Proteomes" id="UP000283090">
    <property type="component" value="Unassembled WGS sequence"/>
</dbReference>
<organism evidence="3 4">
    <name type="scientific">Arthrobotrys flagrans</name>
    <name type="common">Nematode-trapping fungus</name>
    <name type="synonym">Trichothecium flagrans</name>
    <dbReference type="NCBI Taxonomy" id="97331"/>
    <lineage>
        <taxon>Eukaryota</taxon>
        <taxon>Fungi</taxon>
        <taxon>Dikarya</taxon>
        <taxon>Ascomycota</taxon>
        <taxon>Pezizomycotina</taxon>
        <taxon>Orbiliomycetes</taxon>
        <taxon>Orbiliales</taxon>
        <taxon>Orbiliaceae</taxon>
        <taxon>Arthrobotrys</taxon>
    </lineage>
</organism>
<evidence type="ECO:0000313" key="4">
    <source>
        <dbReference type="Proteomes" id="UP000283090"/>
    </source>
</evidence>
<keyword evidence="1" id="KW-1133">Transmembrane helix</keyword>
<name>A0A437A1Y2_ARTFL</name>
<comment type="caution">
    <text evidence="3">The sequence shown here is derived from an EMBL/GenBank/DDBJ whole genome shotgun (WGS) entry which is preliminary data.</text>
</comment>
<evidence type="ECO:0000313" key="3">
    <source>
        <dbReference type="EMBL" id="RVD85112.1"/>
    </source>
</evidence>
<keyword evidence="4" id="KW-1185">Reference proteome</keyword>
<keyword evidence="2" id="KW-0732">Signal</keyword>
<feature type="chain" id="PRO_5019202024" evidence="2">
    <location>
        <begin position="17"/>
        <end position="279"/>
    </location>
</feature>
<dbReference type="OrthoDB" id="5985073at2759"/>
<evidence type="ECO:0000256" key="2">
    <source>
        <dbReference type="SAM" id="SignalP"/>
    </source>
</evidence>
<keyword evidence="1" id="KW-0812">Transmembrane</keyword>
<gene>
    <name evidence="3" type="ORF">DFL_003443</name>
</gene>
<dbReference type="AlphaFoldDB" id="A0A437A1Y2"/>
<protein>
    <submittedName>
        <fullName evidence="3">Uncharacterized protein</fullName>
    </submittedName>
</protein>
<accession>A0A437A1Y2</accession>
<proteinExistence type="predicted"/>
<feature type="transmembrane region" description="Helical" evidence="1">
    <location>
        <begin position="254"/>
        <end position="277"/>
    </location>
</feature>
<dbReference type="EMBL" id="SAEB01000006">
    <property type="protein sequence ID" value="RVD85112.1"/>
    <property type="molecule type" value="Genomic_DNA"/>
</dbReference>
<dbReference type="VEuPathDB" id="FungiDB:DFL_003443"/>
<dbReference type="GeneID" id="93585754"/>
<keyword evidence="1" id="KW-0472">Membrane</keyword>
<dbReference type="RefSeq" id="XP_067490656.1">
    <property type="nucleotide sequence ID" value="XM_067632382.1"/>
</dbReference>
<feature type="signal peptide" evidence="2">
    <location>
        <begin position="1"/>
        <end position="16"/>
    </location>
</feature>
<reference evidence="3 4" key="1">
    <citation type="submission" date="2019-01" db="EMBL/GenBank/DDBJ databases">
        <title>Intercellular communication is required for trap formation in the nematode-trapping fungus Duddingtonia flagrans.</title>
        <authorList>
            <person name="Youssar L."/>
            <person name="Wernet V."/>
            <person name="Hensel N."/>
            <person name="Hildebrandt H.-G."/>
            <person name="Fischer R."/>
        </authorList>
    </citation>
    <scope>NUCLEOTIDE SEQUENCE [LARGE SCALE GENOMIC DNA]</scope>
    <source>
        <strain evidence="3 4">CBS H-5679</strain>
    </source>
</reference>
<sequence>MHAVYLSLLLPTTVLASFSLLSLPDAPTLPDRPSGIAENPSCITAYNATIDCDPLVITNSFASSQNPTVEELDKICTSTCLTSLRRWVRGGEGCEGETFLNYFGLMTENFFDGNVEGKATVTDIWQYYVTAAYHSKCLIDSSTNTYCLFSPLSPGFTQPALLNTSSPDTLCKENSCGTQSAYLFAPIKTIYKYDPTNVTESREGGDLPMLSLEEACPGIDTSEYPLREEDVTAEMLKSGSTSGDSKTGGDKPSAAVLISVSSGNVVAAVVVGLVGLLTL</sequence>